<feature type="binding site" evidence="4">
    <location>
        <position position="183"/>
    </location>
    <ligand>
        <name>heme b</name>
        <dbReference type="ChEBI" id="CHEBI:60344"/>
    </ligand>
</feature>
<dbReference type="Pfam" id="PF01126">
    <property type="entry name" value="Heme_oxygenase"/>
    <property type="match status" value="1"/>
</dbReference>
<dbReference type="GO" id="GO:0042167">
    <property type="term" value="P:heme catabolic process"/>
    <property type="evidence" value="ECO:0007669"/>
    <property type="project" value="TreeGrafter"/>
</dbReference>
<reference evidence="6 7" key="1">
    <citation type="submission" date="2017-11" db="EMBL/GenBank/DDBJ databases">
        <title>Infants hospitalized years apart are colonized by the same room-sourced microbial strains.</title>
        <authorList>
            <person name="Brooks B."/>
            <person name="Olm M.R."/>
            <person name="Firek B.A."/>
            <person name="Baker R."/>
            <person name="Thomas B.C."/>
            <person name="Morowitz M.J."/>
            <person name="Banfield J.F."/>
        </authorList>
    </citation>
    <scope>NUCLEOTIDE SEQUENCE [LARGE SCALE GENOMIC DNA]</scope>
    <source>
        <strain evidence="6">S2_012_000_R3_87</strain>
    </source>
</reference>
<dbReference type="PANTHER" id="PTHR10720:SF0">
    <property type="entry name" value="HEME OXYGENASE"/>
    <property type="match status" value="1"/>
</dbReference>
<gene>
    <name evidence="6" type="ORF">DI609_09375</name>
</gene>
<sequence>MTTATQNTFYAEGQLSALLKSETAQAHHDAENSVFMTQLLDGKLDINAVAALTGQLYFVYEALESAVRANQDTAELAPIYDPRLERLSALESDLEQLYGGQWREHIAPLPATQNYVEALRQIGAEQDGAAALAHHYVRYLGDMSGGQVIARMFEKYYGLDERSTSFYDFDAIGRIKPYRDRYRITLNQLELGAEDKEKIIDCASTAFAMNQAVFQALAEQHVR</sequence>
<evidence type="ECO:0000256" key="1">
    <source>
        <dbReference type="ARBA" id="ARBA00022617"/>
    </source>
</evidence>
<evidence type="ECO:0000256" key="5">
    <source>
        <dbReference type="PIRSR" id="PIRSR000343-2"/>
    </source>
</evidence>
<accession>A0A2W5AWG9</accession>
<dbReference type="GO" id="GO:0004392">
    <property type="term" value="F:heme oxygenase (decyclizing) activity"/>
    <property type="evidence" value="ECO:0007669"/>
    <property type="project" value="InterPro"/>
</dbReference>
<dbReference type="Gene3D" id="1.20.910.10">
    <property type="entry name" value="Heme oxygenase-like"/>
    <property type="match status" value="1"/>
</dbReference>
<dbReference type="InterPro" id="IPR016084">
    <property type="entry name" value="Haem_Oase-like_multi-hlx"/>
</dbReference>
<feature type="binding site" evidence="4">
    <location>
        <position position="136"/>
    </location>
    <ligand>
        <name>heme b</name>
        <dbReference type="ChEBI" id="CHEBI:60344"/>
    </ligand>
</feature>
<dbReference type="GO" id="GO:0020037">
    <property type="term" value="F:heme binding"/>
    <property type="evidence" value="ECO:0007669"/>
    <property type="project" value="TreeGrafter"/>
</dbReference>
<keyword evidence="1 4" id="KW-0349">Heme</keyword>
<dbReference type="PRINTS" id="PR00088">
    <property type="entry name" value="HAEMOXYGNASE"/>
</dbReference>
<dbReference type="SUPFAM" id="SSF48613">
    <property type="entry name" value="Heme oxygenase-like"/>
    <property type="match status" value="1"/>
</dbReference>
<dbReference type="InterPro" id="IPR002051">
    <property type="entry name" value="Haem_Oase"/>
</dbReference>
<feature type="binding site" evidence="4">
    <location>
        <position position="20"/>
    </location>
    <ligand>
        <name>heme b</name>
        <dbReference type="ChEBI" id="CHEBI:60344"/>
    </ligand>
</feature>
<dbReference type="InterPro" id="IPR016053">
    <property type="entry name" value="Haem_Oase-like"/>
</dbReference>
<dbReference type="EMBL" id="QFNY01000238">
    <property type="protein sequence ID" value="PZO98970.1"/>
    <property type="molecule type" value="Genomic_DNA"/>
</dbReference>
<proteinExistence type="predicted"/>
<dbReference type="PANTHER" id="PTHR10720">
    <property type="entry name" value="HEME OXYGENASE"/>
    <property type="match status" value="1"/>
</dbReference>
<feature type="binding site" description="axial binding residue" evidence="5">
    <location>
        <position position="27"/>
    </location>
    <ligand>
        <name>heme b</name>
        <dbReference type="ChEBI" id="CHEBI:60344"/>
    </ligand>
    <ligandPart>
        <name>Fe</name>
        <dbReference type="ChEBI" id="CHEBI:18248"/>
    </ligandPart>
</feature>
<dbReference type="AlphaFoldDB" id="A0A2W5AWG9"/>
<dbReference type="PIRSF" id="PIRSF000343">
    <property type="entry name" value="Haem_Oase"/>
    <property type="match status" value="1"/>
</dbReference>
<dbReference type="Proteomes" id="UP000249451">
    <property type="component" value="Unassembled WGS sequence"/>
</dbReference>
<protein>
    <submittedName>
        <fullName evidence="6">Biliverdin-producing heme oxygenase</fullName>
    </submittedName>
</protein>
<dbReference type="GO" id="GO:0006979">
    <property type="term" value="P:response to oxidative stress"/>
    <property type="evidence" value="ECO:0007669"/>
    <property type="project" value="TreeGrafter"/>
</dbReference>
<dbReference type="GO" id="GO:0006788">
    <property type="term" value="P:heme oxidation"/>
    <property type="evidence" value="ECO:0007669"/>
    <property type="project" value="InterPro"/>
</dbReference>
<organism evidence="6 7">
    <name type="scientific">Corynebacterium urealyticum</name>
    <dbReference type="NCBI Taxonomy" id="43771"/>
    <lineage>
        <taxon>Bacteria</taxon>
        <taxon>Bacillati</taxon>
        <taxon>Actinomycetota</taxon>
        <taxon>Actinomycetes</taxon>
        <taxon>Mycobacteriales</taxon>
        <taxon>Corynebacteriaceae</taxon>
        <taxon>Corynebacterium</taxon>
    </lineage>
</organism>
<evidence type="ECO:0000256" key="2">
    <source>
        <dbReference type="ARBA" id="ARBA00022723"/>
    </source>
</evidence>
<dbReference type="CDD" id="cd19165">
    <property type="entry name" value="HemeO"/>
    <property type="match status" value="1"/>
</dbReference>
<dbReference type="GO" id="GO:0046872">
    <property type="term" value="F:metal ion binding"/>
    <property type="evidence" value="ECO:0007669"/>
    <property type="project" value="UniProtKB-KW"/>
</dbReference>
<evidence type="ECO:0000256" key="4">
    <source>
        <dbReference type="PIRSR" id="PIRSR000343-1"/>
    </source>
</evidence>
<evidence type="ECO:0000313" key="7">
    <source>
        <dbReference type="Proteomes" id="UP000249451"/>
    </source>
</evidence>
<evidence type="ECO:0000313" key="6">
    <source>
        <dbReference type="EMBL" id="PZO98970.1"/>
    </source>
</evidence>
<keyword evidence="3 5" id="KW-0408">Iron</keyword>
<keyword evidence="2 5" id="KW-0479">Metal-binding</keyword>
<evidence type="ECO:0000256" key="3">
    <source>
        <dbReference type="ARBA" id="ARBA00023004"/>
    </source>
</evidence>
<name>A0A2W5AWG9_9CORY</name>
<comment type="caution">
    <text evidence="6">The sequence shown here is derived from an EMBL/GenBank/DDBJ whole genome shotgun (WGS) entry which is preliminary data.</text>
</comment>